<evidence type="ECO:0000256" key="1">
    <source>
        <dbReference type="SAM" id="Phobius"/>
    </source>
</evidence>
<accession>A0AAN9QVU8</accession>
<protein>
    <submittedName>
        <fullName evidence="2">Uncharacterized protein</fullName>
    </submittedName>
</protein>
<dbReference type="PANTHER" id="PTHR34358:SF7">
    <property type="entry name" value="SUGAR TRANSPORTER"/>
    <property type="match status" value="1"/>
</dbReference>
<evidence type="ECO:0000313" key="3">
    <source>
        <dbReference type="Proteomes" id="UP001374584"/>
    </source>
</evidence>
<organism evidence="2 3">
    <name type="scientific">Phaseolus coccineus</name>
    <name type="common">Scarlet runner bean</name>
    <name type="synonym">Phaseolus multiflorus</name>
    <dbReference type="NCBI Taxonomy" id="3886"/>
    <lineage>
        <taxon>Eukaryota</taxon>
        <taxon>Viridiplantae</taxon>
        <taxon>Streptophyta</taxon>
        <taxon>Embryophyta</taxon>
        <taxon>Tracheophyta</taxon>
        <taxon>Spermatophyta</taxon>
        <taxon>Magnoliopsida</taxon>
        <taxon>eudicotyledons</taxon>
        <taxon>Gunneridae</taxon>
        <taxon>Pentapetalae</taxon>
        <taxon>rosids</taxon>
        <taxon>fabids</taxon>
        <taxon>Fabales</taxon>
        <taxon>Fabaceae</taxon>
        <taxon>Papilionoideae</taxon>
        <taxon>50 kb inversion clade</taxon>
        <taxon>NPAAA clade</taxon>
        <taxon>indigoferoid/millettioid clade</taxon>
        <taxon>Phaseoleae</taxon>
        <taxon>Phaseolus</taxon>
    </lineage>
</organism>
<dbReference type="PANTHER" id="PTHR34358">
    <property type="entry name" value="OS03G0411600 PROTEIN"/>
    <property type="match status" value="1"/>
</dbReference>
<feature type="transmembrane region" description="Helical" evidence="1">
    <location>
        <begin position="20"/>
        <end position="42"/>
    </location>
</feature>
<dbReference type="EMBL" id="JAYMYR010000007">
    <property type="protein sequence ID" value="KAK7352340.1"/>
    <property type="molecule type" value="Genomic_DNA"/>
</dbReference>
<dbReference type="Proteomes" id="UP001374584">
    <property type="component" value="Unassembled WGS sequence"/>
</dbReference>
<evidence type="ECO:0000313" key="2">
    <source>
        <dbReference type="EMBL" id="KAK7352340.1"/>
    </source>
</evidence>
<keyword evidence="1" id="KW-1133">Transmembrane helix</keyword>
<reference evidence="2 3" key="1">
    <citation type="submission" date="2024-01" db="EMBL/GenBank/DDBJ databases">
        <title>The genomes of 5 underutilized Papilionoideae crops provide insights into root nodulation and disease resistanc.</title>
        <authorList>
            <person name="Jiang F."/>
        </authorList>
    </citation>
    <scope>NUCLEOTIDE SEQUENCE [LARGE SCALE GENOMIC DNA]</scope>
    <source>
        <strain evidence="2">JINMINGXINNONG_FW02</strain>
        <tissue evidence="2">Leaves</tissue>
    </source>
</reference>
<gene>
    <name evidence="2" type="ORF">VNO80_17760</name>
</gene>
<comment type="caution">
    <text evidence="2">The sequence shown here is derived from an EMBL/GenBank/DDBJ whole genome shotgun (WGS) entry which is preliminary data.</text>
</comment>
<dbReference type="Pfam" id="PF06708">
    <property type="entry name" value="DUF1195"/>
    <property type="match status" value="1"/>
</dbReference>
<sequence>MTKRGSHDADSGANRKRHFLFWVLAVVILVALWSMFAGSVTLKWSTTDNDDFDSAIIQDLDVLEVEEREKVVRQMWDVYSHSRTNSVGLPKFWWEAFEAAYEELVSDVGGVRDGAVSEIAKLSLLRSLPLQSHQSMRESRKMKQGESRVGQ</sequence>
<keyword evidence="3" id="KW-1185">Reference proteome</keyword>
<keyword evidence="1" id="KW-0812">Transmembrane</keyword>
<name>A0AAN9QVU8_PHACN</name>
<dbReference type="InterPro" id="IPR010608">
    <property type="entry name" value="DUF1195"/>
</dbReference>
<dbReference type="AlphaFoldDB" id="A0AAN9QVU8"/>
<keyword evidence="1" id="KW-0472">Membrane</keyword>
<proteinExistence type="predicted"/>